<dbReference type="EMBL" id="MU006089">
    <property type="protein sequence ID" value="KAF2843739.1"/>
    <property type="molecule type" value="Genomic_DNA"/>
</dbReference>
<gene>
    <name evidence="14" type="ORF">M501DRAFT_1013075</name>
</gene>
<feature type="compositionally biased region" description="Basic residues" evidence="11">
    <location>
        <begin position="1356"/>
        <end position="1366"/>
    </location>
</feature>
<evidence type="ECO:0000256" key="5">
    <source>
        <dbReference type="ARBA" id="ARBA00022694"/>
    </source>
</evidence>
<feature type="signal peptide" evidence="12">
    <location>
        <begin position="1"/>
        <end position="18"/>
    </location>
</feature>
<feature type="compositionally biased region" description="Basic and acidic residues" evidence="11">
    <location>
        <begin position="483"/>
        <end position="502"/>
    </location>
</feature>
<evidence type="ECO:0000313" key="15">
    <source>
        <dbReference type="Proteomes" id="UP000799429"/>
    </source>
</evidence>
<dbReference type="PANTHER" id="PTHR12553:SF49">
    <property type="entry name" value="ZINC PHOSPHODIESTERASE ELAC PROTEIN 2"/>
    <property type="match status" value="1"/>
</dbReference>
<feature type="compositionally biased region" description="Basic and acidic residues" evidence="11">
    <location>
        <begin position="1345"/>
        <end position="1355"/>
    </location>
</feature>
<keyword evidence="9" id="KW-0378">Hydrolase</keyword>
<name>A0A9P4SK41_9PEZI</name>
<dbReference type="InterPro" id="IPR036866">
    <property type="entry name" value="RibonucZ/Hydroxyglut_hydro"/>
</dbReference>
<feature type="chain" id="PRO_5040362315" description="ribonuclease Z" evidence="12">
    <location>
        <begin position="19"/>
        <end position="1366"/>
    </location>
</feature>
<keyword evidence="5" id="KW-0819">tRNA processing</keyword>
<evidence type="ECO:0000313" key="14">
    <source>
        <dbReference type="EMBL" id="KAF2843739.1"/>
    </source>
</evidence>
<sequence length="1366" mass="152833">MLVQLLSLVAAFPQLGWTSPVSTRDTAGVRVRVDASTKYRIRPVDPMKNVKPDLDCGYFGGYFRQNTSYPDVLYWRAREEVLAQPPLTFTAEAHPTDETYTLHVDNKVLAVIFNWALKDNPYNFALWELSTLFLADPKDVKPLWNVDRWTIEKDYYNRTVLGFNKMVDGYSTRTRYTGNRWLSIGTMWDNYTTEAPWLYDGISYQTCGSCNTKEECLSGQILITAAQSHSLFSRFARTALLDGIHQQCRQVHSSSRGHQISTRAVILSLKTLLRSHRAKNKAKSEALKPLNKSRTSTQFPQKRQRRLQLKFGSRSQVSVEPGLTRIFSTPKLRETQAPYHILYRSHANSQPKLISSKLRRWISEQKLWPAMKCFVQILTTPTADTPGTTLLLHFDNKRYLIGNISEGTQRACVQMGVKMLKMSEIFITGRTDWATTGGLLGMILTVADSWKSAQSAIAETEKQQQLKKRKDIHQTTEVQESSTKGKEYRSKGDKKTPPEPEGSKNGFSIFGASNLNHTIATARRFIFRTGAPITIHELKNEGSQRDSNETWAPTWADENVRVWAMSIVPLKQTSTPGPHAVAPKRSQLENEAMQNEDNLHLAETEQERLDRYDQLRRGVVASMFNSDWRLDALVEMPLKDVQIPAEIFVKNPETKQTEKYTGPLPGGAEDLPEIEVMVRRPWPGALIQALPPTKPSKEATSYVFRCHPPRGKFIVEKAKQYKIHPAKYALLTQGQSILTDGGILVTPEMVMDPPKTARGFAVVDLPSDDYVEPLVSRDEWNSLDVMEGVGAIIWILGPEVANHPSLQRFMKNFSHIQHIISSTEHCVNRLSLDSSASSTLRLNKVDPRRYPIPIFDNEALPQGGPLSNSSPDMAIINAVPAQRGQIVSLEPVYQIQSERIIKPLDIDAVLNDVPKRIFELGDEARNEIAKDQDALQEWRGNTPCPNAEIITLGTGSAIPSKYRNVSATLMRVPGFGNYLFDCGENTLGQLKRVFPADELKTVFKDLRMIWVSHLHADHHLGTVSVIRAWYKAVHNAKPSSSLDPACLTSNVSSEKRLAVVSDVAMLNWLAEYSDVDDYGYSHLLPLHLTNAKPVMNENLPDDSEDLRSTLTFKHADYGVQPATPASLNLEDIQAVGVVHCHGAKAVSLTFANGFKASYSGDCRPSRKFAMIGKGSTVLIHEATFDDELKSDAKAKKHSTTSEALMIAEAMGARAVVLTHFSQRYQKVPVMEVASDEEMIDVNPATEIEAESDEKQEAVDPEGTAADDGLNINTESANPSDAVIHSPAKATVKIKNKDMKVCVAFDYMRVQVGEIAEMEKFTPALLKLFEWDATKEDKVGMLMTDDGTKINTEKGGKVKKAKTKRNN</sequence>
<keyword evidence="8" id="KW-0255">Endonuclease</keyword>
<dbReference type="GO" id="GO:0042781">
    <property type="term" value="F:3'-tRNA processing endoribonuclease activity"/>
    <property type="evidence" value="ECO:0007669"/>
    <property type="project" value="UniProtKB-EC"/>
</dbReference>
<evidence type="ECO:0000259" key="13">
    <source>
        <dbReference type="Pfam" id="PF13691"/>
    </source>
</evidence>
<dbReference type="InterPro" id="IPR047151">
    <property type="entry name" value="RNZ2-like"/>
</dbReference>
<dbReference type="CDD" id="cd07718">
    <property type="entry name" value="RNaseZ_ELAC1_ELAC2-C-term-like_MBL-fold"/>
    <property type="match status" value="1"/>
</dbReference>
<feature type="region of interest" description="Disordered" evidence="11">
    <location>
        <begin position="1345"/>
        <end position="1366"/>
    </location>
</feature>
<evidence type="ECO:0000256" key="12">
    <source>
        <dbReference type="SAM" id="SignalP"/>
    </source>
</evidence>
<keyword evidence="10" id="KW-0862">Zinc</keyword>
<dbReference type="OrthoDB" id="527344at2759"/>
<feature type="region of interest" description="Disordered" evidence="11">
    <location>
        <begin position="461"/>
        <end position="508"/>
    </location>
</feature>
<dbReference type="Gene3D" id="3.60.15.10">
    <property type="entry name" value="Ribonuclease Z/Hydroxyacylglutathione hydrolase-like"/>
    <property type="match status" value="2"/>
</dbReference>
<keyword evidence="6" id="KW-0540">Nuclease</keyword>
<dbReference type="PANTHER" id="PTHR12553">
    <property type="entry name" value="ZINC PHOSPHODIESTERASE ELAC PROTEIN 2"/>
    <property type="match status" value="1"/>
</dbReference>
<comment type="cofactor">
    <cofactor evidence="2">
        <name>Zn(2+)</name>
        <dbReference type="ChEBI" id="CHEBI:29105"/>
    </cofactor>
</comment>
<evidence type="ECO:0000256" key="7">
    <source>
        <dbReference type="ARBA" id="ARBA00022723"/>
    </source>
</evidence>
<dbReference type="GO" id="GO:0046872">
    <property type="term" value="F:metal ion binding"/>
    <property type="evidence" value="ECO:0007669"/>
    <property type="project" value="UniProtKB-KW"/>
</dbReference>
<comment type="catalytic activity">
    <reaction evidence="1">
        <text>Endonucleolytic cleavage of RNA, removing extra 3' nucleotides from tRNA precursor, generating 3' termini of tRNAs. A 3'-hydroxy group is left at the tRNA terminus and a 5'-phosphoryl group is left at the trailer molecule.</text>
        <dbReference type="EC" id="3.1.26.11"/>
    </reaction>
</comment>
<protein>
    <recommendedName>
        <fullName evidence="4">ribonuclease Z</fullName>
        <ecNumber evidence="4">3.1.26.11</ecNumber>
    </recommendedName>
</protein>
<evidence type="ECO:0000256" key="1">
    <source>
        <dbReference type="ARBA" id="ARBA00000402"/>
    </source>
</evidence>
<keyword evidence="12" id="KW-0732">Signal</keyword>
<comment type="similarity">
    <text evidence="3">Belongs to the RNase Z family.</text>
</comment>
<feature type="compositionally biased region" description="Polar residues" evidence="11">
    <location>
        <begin position="292"/>
        <end position="301"/>
    </location>
</feature>
<evidence type="ECO:0000256" key="4">
    <source>
        <dbReference type="ARBA" id="ARBA00012477"/>
    </source>
</evidence>
<evidence type="ECO:0000256" key="2">
    <source>
        <dbReference type="ARBA" id="ARBA00001947"/>
    </source>
</evidence>
<dbReference type="GO" id="GO:1990180">
    <property type="term" value="P:mitochondrial tRNA 3'-end processing"/>
    <property type="evidence" value="ECO:0007669"/>
    <property type="project" value="TreeGrafter"/>
</dbReference>
<feature type="domain" description="tRNase Z endonuclease" evidence="13">
    <location>
        <begin position="376"/>
        <end position="438"/>
    </location>
</feature>
<dbReference type="Proteomes" id="UP000799429">
    <property type="component" value="Unassembled WGS sequence"/>
</dbReference>
<comment type="caution">
    <text evidence="14">The sequence shown here is derived from an EMBL/GenBank/DDBJ whole genome shotgun (WGS) entry which is preliminary data.</text>
</comment>
<proteinExistence type="inferred from homology"/>
<evidence type="ECO:0000256" key="9">
    <source>
        <dbReference type="ARBA" id="ARBA00022801"/>
    </source>
</evidence>
<organism evidence="14 15">
    <name type="scientific">Patellaria atrata CBS 101060</name>
    <dbReference type="NCBI Taxonomy" id="1346257"/>
    <lineage>
        <taxon>Eukaryota</taxon>
        <taxon>Fungi</taxon>
        <taxon>Dikarya</taxon>
        <taxon>Ascomycota</taxon>
        <taxon>Pezizomycotina</taxon>
        <taxon>Dothideomycetes</taxon>
        <taxon>Dothideomycetes incertae sedis</taxon>
        <taxon>Patellariales</taxon>
        <taxon>Patellariaceae</taxon>
        <taxon>Patellaria</taxon>
    </lineage>
</organism>
<dbReference type="SUPFAM" id="SSF56281">
    <property type="entry name" value="Metallo-hydrolase/oxidoreductase"/>
    <property type="match status" value="1"/>
</dbReference>
<evidence type="ECO:0000256" key="6">
    <source>
        <dbReference type="ARBA" id="ARBA00022722"/>
    </source>
</evidence>
<keyword evidence="7" id="KW-0479">Metal-binding</keyword>
<evidence type="ECO:0000256" key="3">
    <source>
        <dbReference type="ARBA" id="ARBA00007823"/>
    </source>
</evidence>
<evidence type="ECO:0000256" key="8">
    <source>
        <dbReference type="ARBA" id="ARBA00022759"/>
    </source>
</evidence>
<dbReference type="EC" id="3.1.26.11" evidence="4"/>
<dbReference type="Pfam" id="PF13691">
    <property type="entry name" value="Lactamase_B_4"/>
    <property type="match status" value="1"/>
</dbReference>
<feature type="region of interest" description="Disordered" evidence="11">
    <location>
        <begin position="279"/>
        <end position="305"/>
    </location>
</feature>
<dbReference type="GO" id="GO:0005739">
    <property type="term" value="C:mitochondrion"/>
    <property type="evidence" value="ECO:0007669"/>
    <property type="project" value="TreeGrafter"/>
</dbReference>
<evidence type="ECO:0000256" key="11">
    <source>
        <dbReference type="SAM" id="MobiDB-lite"/>
    </source>
</evidence>
<reference evidence="14" key="1">
    <citation type="journal article" date="2020" name="Stud. Mycol.">
        <title>101 Dothideomycetes genomes: a test case for predicting lifestyles and emergence of pathogens.</title>
        <authorList>
            <person name="Haridas S."/>
            <person name="Albert R."/>
            <person name="Binder M."/>
            <person name="Bloem J."/>
            <person name="Labutti K."/>
            <person name="Salamov A."/>
            <person name="Andreopoulos B."/>
            <person name="Baker S."/>
            <person name="Barry K."/>
            <person name="Bills G."/>
            <person name="Bluhm B."/>
            <person name="Cannon C."/>
            <person name="Castanera R."/>
            <person name="Culley D."/>
            <person name="Daum C."/>
            <person name="Ezra D."/>
            <person name="Gonzalez J."/>
            <person name="Henrissat B."/>
            <person name="Kuo A."/>
            <person name="Liang C."/>
            <person name="Lipzen A."/>
            <person name="Lutzoni F."/>
            <person name="Magnuson J."/>
            <person name="Mondo S."/>
            <person name="Nolan M."/>
            <person name="Ohm R."/>
            <person name="Pangilinan J."/>
            <person name="Park H.-J."/>
            <person name="Ramirez L."/>
            <person name="Alfaro M."/>
            <person name="Sun H."/>
            <person name="Tritt A."/>
            <person name="Yoshinaga Y."/>
            <person name="Zwiers L.-H."/>
            <person name="Turgeon B."/>
            <person name="Goodwin S."/>
            <person name="Spatafora J."/>
            <person name="Crous P."/>
            <person name="Grigoriev I."/>
        </authorList>
    </citation>
    <scope>NUCLEOTIDE SEQUENCE</scope>
    <source>
        <strain evidence="14">CBS 101060</strain>
    </source>
</reference>
<feature type="region of interest" description="Disordered" evidence="11">
    <location>
        <begin position="1246"/>
        <end position="1269"/>
    </location>
</feature>
<evidence type="ECO:0000256" key="10">
    <source>
        <dbReference type="ARBA" id="ARBA00022833"/>
    </source>
</evidence>
<keyword evidence="15" id="KW-1185">Reference proteome</keyword>
<accession>A0A9P4SK41</accession>
<dbReference type="InterPro" id="IPR027794">
    <property type="entry name" value="tRNase_Z_dom"/>
</dbReference>